<gene>
    <name evidence="2" type="ORF">UFOPK1358_00312</name>
    <name evidence="3" type="ORF">UFOPK2766_01502</name>
</gene>
<evidence type="ECO:0000313" key="2">
    <source>
        <dbReference type="EMBL" id="CAB4530777.1"/>
    </source>
</evidence>
<organism evidence="2">
    <name type="scientific">freshwater metagenome</name>
    <dbReference type="NCBI Taxonomy" id="449393"/>
    <lineage>
        <taxon>unclassified sequences</taxon>
        <taxon>metagenomes</taxon>
        <taxon>ecological metagenomes</taxon>
    </lineage>
</organism>
<dbReference type="AlphaFoldDB" id="A0A6J6AWK9"/>
<evidence type="ECO:0000313" key="3">
    <source>
        <dbReference type="EMBL" id="CAB4748464.1"/>
    </source>
</evidence>
<reference evidence="2" key="1">
    <citation type="submission" date="2020-05" db="EMBL/GenBank/DDBJ databases">
        <authorList>
            <person name="Chiriac C."/>
            <person name="Salcher M."/>
            <person name="Ghai R."/>
            <person name="Kavagutti S V."/>
        </authorList>
    </citation>
    <scope>NUCLEOTIDE SEQUENCE</scope>
</reference>
<proteinExistence type="predicted"/>
<accession>A0A6J6AWK9</accession>
<feature type="transmembrane region" description="Helical" evidence="1">
    <location>
        <begin position="24"/>
        <end position="45"/>
    </location>
</feature>
<evidence type="ECO:0000256" key="1">
    <source>
        <dbReference type="SAM" id="Phobius"/>
    </source>
</evidence>
<keyword evidence="1" id="KW-0472">Membrane</keyword>
<name>A0A6J6AWK9_9ZZZZ</name>
<keyword evidence="1" id="KW-0812">Transmembrane</keyword>
<keyword evidence="1" id="KW-1133">Transmembrane helix</keyword>
<dbReference type="EMBL" id="CAEZYU010000072">
    <property type="protein sequence ID" value="CAB4748464.1"/>
    <property type="molecule type" value="Genomic_DNA"/>
</dbReference>
<protein>
    <submittedName>
        <fullName evidence="2">Unannotated protein</fullName>
    </submittedName>
</protein>
<sequence length="56" mass="6398">MTANIITDWGTWISEFWALNVDNWIAAGWLILGTLTIIATLVMLVKIFKSNKELYP</sequence>
<dbReference type="EMBL" id="CAEZSF010000016">
    <property type="protein sequence ID" value="CAB4530777.1"/>
    <property type="molecule type" value="Genomic_DNA"/>
</dbReference>